<feature type="chain" id="PRO_5011963849" evidence="2">
    <location>
        <begin position="27"/>
        <end position="287"/>
    </location>
</feature>
<organism evidence="3 4">
    <name type="scientific">Pasteurella testudinis DSM 23072</name>
    <dbReference type="NCBI Taxonomy" id="1122938"/>
    <lineage>
        <taxon>Bacteria</taxon>
        <taxon>Pseudomonadati</taxon>
        <taxon>Pseudomonadota</taxon>
        <taxon>Gammaproteobacteria</taxon>
        <taxon>Pasteurellales</taxon>
        <taxon>Pasteurellaceae</taxon>
        <taxon>Pasteurella</taxon>
    </lineage>
</organism>
<sequence length="287" mass="31534">MTLSNSFFTLVAKLTPLFLLSGQVYANQPLNSESSAPTAPAATTALTESAAAQLSSTDAATAEDEYATQANVELIVFQRLFDQDSLNQKFPELNSVIPLADAVLPSADQLQARALAANEMQLNDIFTKFQQHEAYIPFYHQAWTQALGAQSAAFPIRIQSDPAAIPAIDGRLLIWQDEKIELNFNLAFSYNTRADAQEQQQAFGSLAQETATVPDIDAINTEDNTEEKNNRTQRHTIQYQSQSSYSDNQMMYFDHPLFGILVLISSADGKPLKGVNSENNGENSGMQ</sequence>
<keyword evidence="2" id="KW-0732">Signal</keyword>
<evidence type="ECO:0000313" key="4">
    <source>
        <dbReference type="Proteomes" id="UP000192408"/>
    </source>
</evidence>
<dbReference type="EMBL" id="FWWV01000008">
    <property type="protein sequence ID" value="SMB82151.1"/>
    <property type="molecule type" value="Genomic_DNA"/>
</dbReference>
<evidence type="ECO:0000313" key="3">
    <source>
        <dbReference type="EMBL" id="SMB82151.1"/>
    </source>
</evidence>
<evidence type="ECO:0000256" key="1">
    <source>
        <dbReference type="SAM" id="MobiDB-lite"/>
    </source>
</evidence>
<name>A0A1W1UMX0_9PAST</name>
<gene>
    <name evidence="3" type="ORF">SAMN05660772_02010</name>
</gene>
<dbReference type="STRING" id="1122938.SAMN05660772_02010"/>
<feature type="region of interest" description="Disordered" evidence="1">
    <location>
        <begin position="219"/>
        <end position="241"/>
    </location>
</feature>
<protein>
    <submittedName>
        <fullName evidence="3">Peptidoglycan-binding protein, CsiV</fullName>
    </submittedName>
</protein>
<proteinExistence type="predicted"/>
<dbReference type="AlphaFoldDB" id="A0A1W1UMX0"/>
<feature type="signal peptide" evidence="2">
    <location>
        <begin position="1"/>
        <end position="26"/>
    </location>
</feature>
<dbReference type="RefSeq" id="WP_084256466.1">
    <property type="nucleotide sequence ID" value="NZ_FWWV01000008.1"/>
</dbReference>
<dbReference type="Proteomes" id="UP000192408">
    <property type="component" value="Unassembled WGS sequence"/>
</dbReference>
<accession>A0A1W1UMX0</accession>
<keyword evidence="4" id="KW-1185">Reference proteome</keyword>
<dbReference type="Pfam" id="PF10972">
    <property type="entry name" value="CsiV"/>
    <property type="match status" value="1"/>
</dbReference>
<dbReference type="InterPro" id="IPR021241">
    <property type="entry name" value="CsiV"/>
</dbReference>
<evidence type="ECO:0000256" key="2">
    <source>
        <dbReference type="SAM" id="SignalP"/>
    </source>
</evidence>
<reference evidence="4" key="1">
    <citation type="submission" date="2017-04" db="EMBL/GenBank/DDBJ databases">
        <authorList>
            <person name="Varghese N."/>
            <person name="Submissions S."/>
        </authorList>
    </citation>
    <scope>NUCLEOTIDE SEQUENCE [LARGE SCALE GENOMIC DNA]</scope>
    <source>
        <strain evidence="4">DSM 23072</strain>
    </source>
</reference>